<dbReference type="EMBL" id="DS547119">
    <property type="protein sequence ID" value="EDR04236.1"/>
    <property type="molecule type" value="Genomic_DNA"/>
</dbReference>
<dbReference type="GeneID" id="6080839"/>
<dbReference type="OrthoDB" id="2909316at2759"/>
<dbReference type="Proteomes" id="UP000001194">
    <property type="component" value="Unassembled WGS sequence"/>
</dbReference>
<reference evidence="1 2" key="1">
    <citation type="journal article" date="2008" name="Nature">
        <title>The genome of Laccaria bicolor provides insights into mycorrhizal symbiosis.</title>
        <authorList>
            <person name="Martin F."/>
            <person name="Aerts A."/>
            <person name="Ahren D."/>
            <person name="Brun A."/>
            <person name="Danchin E.G.J."/>
            <person name="Duchaussoy F."/>
            <person name="Gibon J."/>
            <person name="Kohler A."/>
            <person name="Lindquist E."/>
            <person name="Pereda V."/>
            <person name="Salamov A."/>
            <person name="Shapiro H.J."/>
            <person name="Wuyts J."/>
            <person name="Blaudez D."/>
            <person name="Buee M."/>
            <person name="Brokstein P."/>
            <person name="Canbaeck B."/>
            <person name="Cohen D."/>
            <person name="Courty P.E."/>
            <person name="Coutinho P.M."/>
            <person name="Delaruelle C."/>
            <person name="Detter J.C."/>
            <person name="Deveau A."/>
            <person name="DiFazio S."/>
            <person name="Duplessis S."/>
            <person name="Fraissinet-Tachet L."/>
            <person name="Lucic E."/>
            <person name="Frey-Klett P."/>
            <person name="Fourrey C."/>
            <person name="Feussner I."/>
            <person name="Gay G."/>
            <person name="Grimwood J."/>
            <person name="Hoegger P.J."/>
            <person name="Jain P."/>
            <person name="Kilaru S."/>
            <person name="Labbe J."/>
            <person name="Lin Y.C."/>
            <person name="Legue V."/>
            <person name="Le Tacon F."/>
            <person name="Marmeisse R."/>
            <person name="Melayah D."/>
            <person name="Montanini B."/>
            <person name="Muratet M."/>
            <person name="Nehls U."/>
            <person name="Niculita-Hirzel H."/>
            <person name="Oudot-Le Secq M.P."/>
            <person name="Peter M."/>
            <person name="Quesneville H."/>
            <person name="Rajashekar B."/>
            <person name="Reich M."/>
            <person name="Rouhier N."/>
            <person name="Schmutz J."/>
            <person name="Yin T."/>
            <person name="Chalot M."/>
            <person name="Henrissat B."/>
            <person name="Kuees U."/>
            <person name="Lucas S."/>
            <person name="Van de Peer Y."/>
            <person name="Podila G.K."/>
            <person name="Polle A."/>
            <person name="Pukkila P.J."/>
            <person name="Richardson P.M."/>
            <person name="Rouze P."/>
            <person name="Sanders I.R."/>
            <person name="Stajich J.E."/>
            <person name="Tunlid A."/>
            <person name="Tuskan G."/>
            <person name="Grigoriev I.V."/>
        </authorList>
    </citation>
    <scope>NUCLEOTIDE SEQUENCE [LARGE SCALE GENOMIC DNA]</scope>
    <source>
        <strain evidence="2">S238N-H82 / ATCC MYA-4686</strain>
    </source>
</reference>
<keyword evidence="2" id="KW-1185">Reference proteome</keyword>
<dbReference type="KEGG" id="lbc:LACBIDRAFT_330726"/>
<name>B0DM88_LACBS</name>
<proteinExistence type="predicted"/>
<organism evidence="2">
    <name type="scientific">Laccaria bicolor (strain S238N-H82 / ATCC MYA-4686)</name>
    <name type="common">Bicoloured deceiver</name>
    <name type="synonym">Laccaria laccata var. bicolor</name>
    <dbReference type="NCBI Taxonomy" id="486041"/>
    <lineage>
        <taxon>Eukaryota</taxon>
        <taxon>Fungi</taxon>
        <taxon>Dikarya</taxon>
        <taxon>Basidiomycota</taxon>
        <taxon>Agaricomycotina</taxon>
        <taxon>Agaricomycetes</taxon>
        <taxon>Agaricomycetidae</taxon>
        <taxon>Agaricales</taxon>
        <taxon>Agaricineae</taxon>
        <taxon>Hydnangiaceae</taxon>
        <taxon>Laccaria</taxon>
    </lineage>
</organism>
<protein>
    <submittedName>
        <fullName evidence="1">Predicted protein</fullName>
    </submittedName>
</protein>
<evidence type="ECO:0000313" key="1">
    <source>
        <dbReference type="EMBL" id="EDR04236.1"/>
    </source>
</evidence>
<dbReference type="AlphaFoldDB" id="B0DM88"/>
<dbReference type="RefSeq" id="XP_001885127.1">
    <property type="nucleotide sequence ID" value="XM_001885092.1"/>
</dbReference>
<accession>B0DM88</accession>
<evidence type="ECO:0000313" key="2">
    <source>
        <dbReference type="Proteomes" id="UP000001194"/>
    </source>
</evidence>
<dbReference type="HOGENOM" id="CLU_132755_0_0_1"/>
<gene>
    <name evidence="1" type="ORF">LACBIDRAFT_330726</name>
</gene>
<sequence>MPTLALKPALRTIDLSKADGPSDAKVVVIPLPAKLSALSSDGGIQQRTGAEWAQRYNTYVFDTDYIVIDPQAIWDPPSDNSRFLITKIVPSEFDQNPTVLSIGPFNDDNYVAIHCSHLRPGQKNFINSDPHHSFVFAQGFFASTDGFEVASNEGHGVGDANKSHA</sequence>
<dbReference type="InParanoid" id="B0DM88"/>